<protein>
    <submittedName>
        <fullName evidence="1">Uncharacterized protein</fullName>
    </submittedName>
</protein>
<comment type="caution">
    <text evidence="1">The sequence shown here is derived from an EMBL/GenBank/DDBJ whole genome shotgun (WGS) entry which is preliminary data.</text>
</comment>
<dbReference type="Proteomes" id="UP000176628">
    <property type="component" value="Unassembled WGS sequence"/>
</dbReference>
<evidence type="ECO:0000313" key="1">
    <source>
        <dbReference type="EMBL" id="OGD85832.1"/>
    </source>
</evidence>
<organism evidence="1 2">
    <name type="scientific">Candidatus Curtissbacteria bacterium RBG_16_39_7</name>
    <dbReference type="NCBI Taxonomy" id="1797707"/>
    <lineage>
        <taxon>Bacteria</taxon>
        <taxon>Candidatus Curtissiibacteriota</taxon>
    </lineage>
</organism>
<evidence type="ECO:0000313" key="2">
    <source>
        <dbReference type="Proteomes" id="UP000176628"/>
    </source>
</evidence>
<reference evidence="1 2" key="1">
    <citation type="journal article" date="2016" name="Nat. Commun.">
        <title>Thousands of microbial genomes shed light on interconnected biogeochemical processes in an aquifer system.</title>
        <authorList>
            <person name="Anantharaman K."/>
            <person name="Brown C.T."/>
            <person name="Hug L.A."/>
            <person name="Sharon I."/>
            <person name="Castelle C.J."/>
            <person name="Probst A.J."/>
            <person name="Thomas B.C."/>
            <person name="Singh A."/>
            <person name="Wilkins M.J."/>
            <person name="Karaoz U."/>
            <person name="Brodie E.L."/>
            <person name="Williams K.H."/>
            <person name="Hubbard S.S."/>
            <person name="Banfield J.F."/>
        </authorList>
    </citation>
    <scope>NUCLEOTIDE SEQUENCE [LARGE SCALE GENOMIC DNA]</scope>
</reference>
<gene>
    <name evidence="1" type="ORF">A2Z23_02105</name>
</gene>
<proteinExistence type="predicted"/>
<accession>A0A1F5G1R6</accession>
<dbReference type="EMBL" id="MFAV01000043">
    <property type="protein sequence ID" value="OGD85832.1"/>
    <property type="molecule type" value="Genomic_DNA"/>
</dbReference>
<sequence length="110" mass="12201">MEKLRHFGDSISDGVVAGVNKGIDAVNVAHLGVRKVTERVRSTLDSNRRDRIVGLISIYASQGKEIPQDLLREVGVWPKKDREAARDAYDGATRGREAFALLAKLSEERQ</sequence>
<name>A0A1F5G1R6_9BACT</name>
<dbReference type="AlphaFoldDB" id="A0A1F5G1R6"/>